<protein>
    <submittedName>
        <fullName evidence="1">Succinyl-CoA synthetase alpha subunit</fullName>
    </submittedName>
</protein>
<sequence length="33" mass="3546">MAIWLTENSKIIVQGMTGGEGTKHTRRMLASGA</sequence>
<reference evidence="1 3" key="1">
    <citation type="submission" date="2020-08" db="EMBL/GenBank/DDBJ databases">
        <title>Genomic Encyclopedia of Type Strains, Phase III (KMG-III): the genomes of soil and plant-associated and newly described type strains.</title>
        <authorList>
            <person name="Whitman W."/>
        </authorList>
    </citation>
    <scope>NUCLEOTIDE SEQUENCE [LARGE SCALE GENOMIC DNA]</scope>
    <source>
        <strain evidence="1 3">CECT 3303</strain>
    </source>
</reference>
<organism evidence="1 3">
    <name type="scientific">Planomonospora venezuelensis</name>
    <dbReference type="NCBI Taxonomy" id="1999"/>
    <lineage>
        <taxon>Bacteria</taxon>
        <taxon>Bacillati</taxon>
        <taxon>Actinomycetota</taxon>
        <taxon>Actinomycetes</taxon>
        <taxon>Streptosporangiales</taxon>
        <taxon>Streptosporangiaceae</taxon>
        <taxon>Planomonospora</taxon>
    </lineage>
</organism>
<name>A0A841D6N6_PLAVE</name>
<dbReference type="Gene3D" id="3.40.50.720">
    <property type="entry name" value="NAD(P)-binding Rossmann-like Domain"/>
    <property type="match status" value="1"/>
</dbReference>
<gene>
    <name evidence="1" type="ORF">FHS22_003300</name>
    <name evidence="2" type="ORF">FHS22_003718</name>
</gene>
<dbReference type="EMBL" id="JACHJJ010000009">
    <property type="protein sequence ID" value="MBB5964018.1"/>
    <property type="molecule type" value="Genomic_DNA"/>
</dbReference>
<evidence type="ECO:0000313" key="1">
    <source>
        <dbReference type="EMBL" id="MBB5964018.1"/>
    </source>
</evidence>
<comment type="caution">
    <text evidence="1">The sequence shown here is derived from an EMBL/GenBank/DDBJ whole genome shotgun (WGS) entry which is preliminary data.</text>
</comment>
<evidence type="ECO:0000313" key="3">
    <source>
        <dbReference type="Proteomes" id="UP000562352"/>
    </source>
</evidence>
<dbReference type="Proteomes" id="UP000562352">
    <property type="component" value="Unassembled WGS sequence"/>
</dbReference>
<proteinExistence type="predicted"/>
<dbReference type="EMBL" id="JACHJJ010000012">
    <property type="protein sequence ID" value="MBB5964434.1"/>
    <property type="molecule type" value="Genomic_DNA"/>
</dbReference>
<dbReference type="AlphaFoldDB" id="A0A841D6N6"/>
<evidence type="ECO:0000313" key="2">
    <source>
        <dbReference type="EMBL" id="MBB5964434.1"/>
    </source>
</evidence>
<keyword evidence="3" id="KW-1185">Reference proteome</keyword>
<feature type="non-terminal residue" evidence="1">
    <location>
        <position position="33"/>
    </location>
</feature>
<accession>A0A841D6N6</accession>